<evidence type="ECO:0000313" key="2">
    <source>
        <dbReference type="EMBL" id="CAB4642512.1"/>
    </source>
</evidence>
<dbReference type="InterPro" id="IPR002577">
    <property type="entry name" value="HTH_HxlR"/>
</dbReference>
<gene>
    <name evidence="2" type="ORF">UFOPK2086_01119</name>
    <name evidence="3" type="ORF">UFOPK2295_01011</name>
</gene>
<dbReference type="SUPFAM" id="SSF46785">
    <property type="entry name" value="Winged helix' DNA-binding domain"/>
    <property type="match status" value="1"/>
</dbReference>
<dbReference type="EMBL" id="CAEZWV010000020">
    <property type="protein sequence ID" value="CAB4674530.1"/>
    <property type="molecule type" value="Genomic_DNA"/>
</dbReference>
<protein>
    <submittedName>
        <fullName evidence="2">Unannotated protein</fullName>
    </submittedName>
</protein>
<dbReference type="InterPro" id="IPR036388">
    <property type="entry name" value="WH-like_DNA-bd_sf"/>
</dbReference>
<sequence>MAPDDHIPEALQQMLERIGNSVSEIQQVNTKVAIQPDPLSIEIFLAIESGIHRPDQLQKFIGISRTILVRRLNTMVSLGILVKQEYSIAPRRFEYVINDNEDGTAGQPAVVPI</sequence>
<organism evidence="2">
    <name type="scientific">freshwater metagenome</name>
    <dbReference type="NCBI Taxonomy" id="449393"/>
    <lineage>
        <taxon>unclassified sequences</taxon>
        <taxon>metagenomes</taxon>
        <taxon>ecological metagenomes</taxon>
    </lineage>
</organism>
<name>A0A6J6JZP3_9ZZZZ</name>
<accession>A0A6J6JZP3</accession>
<dbReference type="EMBL" id="CAEZVQ010000180">
    <property type="protein sequence ID" value="CAB4642512.1"/>
    <property type="molecule type" value="Genomic_DNA"/>
</dbReference>
<dbReference type="AlphaFoldDB" id="A0A6J6JZP3"/>
<proteinExistence type="predicted"/>
<dbReference type="Gene3D" id="1.10.10.10">
    <property type="entry name" value="Winged helix-like DNA-binding domain superfamily/Winged helix DNA-binding domain"/>
    <property type="match status" value="1"/>
</dbReference>
<feature type="domain" description="HTH hxlR-type" evidence="1">
    <location>
        <begin position="43"/>
        <end position="99"/>
    </location>
</feature>
<evidence type="ECO:0000259" key="1">
    <source>
        <dbReference type="Pfam" id="PF01638"/>
    </source>
</evidence>
<reference evidence="2" key="1">
    <citation type="submission" date="2020-05" db="EMBL/GenBank/DDBJ databases">
        <authorList>
            <person name="Chiriac C."/>
            <person name="Salcher M."/>
            <person name="Ghai R."/>
            <person name="Kavagutti S V."/>
        </authorList>
    </citation>
    <scope>NUCLEOTIDE SEQUENCE</scope>
</reference>
<evidence type="ECO:0000313" key="3">
    <source>
        <dbReference type="EMBL" id="CAB4674530.1"/>
    </source>
</evidence>
<dbReference type="InterPro" id="IPR036390">
    <property type="entry name" value="WH_DNA-bd_sf"/>
</dbReference>
<dbReference type="Pfam" id="PF01638">
    <property type="entry name" value="HxlR"/>
    <property type="match status" value="1"/>
</dbReference>